<sequence>MTFQWRRDNEDGPADLTTKAPHFFKIVMPQTLQEGKLRIPKKFTSKYGVDLSNMAFLTVPNGTKWKVKMTKCNGEVWFQNGWCEFARCHALALGHLLVFRYEGKSHFYVLIFDATATEIDYPFDDQHQVRRMEDIERDDIDNSLEIVDGFMPRRKTREKSPLPCPLPNKRAKTNPGSSVLHAGGDTHFRPELTKSKGSVLEKSKMNAGVSFTRRESKAEECNGATKRCPKSEGIERTLSASEKDRALQRVRAFESKNPFFMLVMQPSYVYPGNSLGWKKFAQDNNLKVGDVCIFELINGVEVAFKVSIFRAANDIDCPLLNGSAHGVGRNRVGRKSSPLVKPESDCNMEDVSLSRDHCPTKDGGVGMSTNRRRLKAKALVKNQECKVLEKKQELMTTNGKAENLVRANAFKSDNPLFMVIMQPSYIRKGGMSLPSGIFHYLLRKGFITKGSVLTVKLQVADRLWPVKLYAYEGMYQRSSCKLYAGWSAFATENTLRVGCTVAVSTTYQKKASRNMPMEVHVLYVMLQVVDRLWPVKLHNYSCSCSSYELSLGWSAFVRENALQVGDVCIRV</sequence>
<dbReference type="SMART" id="SM01019">
    <property type="entry name" value="B3"/>
    <property type="match status" value="3"/>
</dbReference>
<evidence type="ECO:0000259" key="7">
    <source>
        <dbReference type="PROSITE" id="PS50863"/>
    </source>
</evidence>
<dbReference type="Proteomes" id="UP000594261">
    <property type="component" value="Chromosome 2"/>
</dbReference>
<dbReference type="Gene3D" id="2.40.330.10">
    <property type="entry name" value="DNA-binding pseudobarrel domain"/>
    <property type="match status" value="4"/>
</dbReference>
<feature type="domain" description="TF-B3" evidence="7">
    <location>
        <begin position="276"/>
        <end position="312"/>
    </location>
</feature>
<organism evidence="8 9">
    <name type="scientific">Quercus lobata</name>
    <name type="common">Valley oak</name>
    <dbReference type="NCBI Taxonomy" id="97700"/>
    <lineage>
        <taxon>Eukaryota</taxon>
        <taxon>Viridiplantae</taxon>
        <taxon>Streptophyta</taxon>
        <taxon>Embryophyta</taxon>
        <taxon>Tracheophyta</taxon>
        <taxon>Spermatophyta</taxon>
        <taxon>Magnoliopsida</taxon>
        <taxon>eudicotyledons</taxon>
        <taxon>Gunneridae</taxon>
        <taxon>Pentapetalae</taxon>
        <taxon>rosids</taxon>
        <taxon>fabids</taxon>
        <taxon>Fagales</taxon>
        <taxon>Fagaceae</taxon>
        <taxon>Quercus</taxon>
    </lineage>
</organism>
<dbReference type="SUPFAM" id="SSF101936">
    <property type="entry name" value="DNA-binding pseudobarrel domain"/>
    <property type="match status" value="4"/>
</dbReference>
<keyword evidence="4" id="KW-0804">Transcription</keyword>
<evidence type="ECO:0000256" key="5">
    <source>
        <dbReference type="ARBA" id="ARBA00023242"/>
    </source>
</evidence>
<comment type="subcellular location">
    <subcellularLocation>
        <location evidence="1">Nucleus</location>
    </subcellularLocation>
</comment>
<dbReference type="FunCoup" id="A0A7N2KZS9">
    <property type="interactions" value="91"/>
</dbReference>
<dbReference type="OMA" id="MFAPKTP"/>
<accession>A0A7N2KZS9</accession>
<dbReference type="InParanoid" id="A0A7N2KZS9"/>
<evidence type="ECO:0000256" key="6">
    <source>
        <dbReference type="SAM" id="MobiDB-lite"/>
    </source>
</evidence>
<evidence type="ECO:0000256" key="4">
    <source>
        <dbReference type="ARBA" id="ARBA00023163"/>
    </source>
</evidence>
<dbReference type="GO" id="GO:0005634">
    <property type="term" value="C:nucleus"/>
    <property type="evidence" value="ECO:0007669"/>
    <property type="project" value="UniProtKB-SubCell"/>
</dbReference>
<dbReference type="Gramene" id="QL02p075847:mrna">
    <property type="protein sequence ID" value="QL02p075847:mrna"/>
    <property type="gene ID" value="QL02p075847"/>
</dbReference>
<dbReference type="CDD" id="cd10017">
    <property type="entry name" value="B3_DNA"/>
    <property type="match status" value="3"/>
</dbReference>
<dbReference type="InterPro" id="IPR015300">
    <property type="entry name" value="DNA-bd_pseudobarrel_sf"/>
</dbReference>
<evidence type="ECO:0000313" key="9">
    <source>
        <dbReference type="Proteomes" id="UP000594261"/>
    </source>
</evidence>
<reference evidence="9" key="1">
    <citation type="journal article" date="2016" name="G3 (Bethesda)">
        <title>First Draft Assembly and Annotation of the Genome of a California Endemic Oak Quercus lobata Nee (Fagaceae).</title>
        <authorList>
            <person name="Sork V.L."/>
            <person name="Fitz-Gibbon S.T."/>
            <person name="Puiu D."/>
            <person name="Crepeau M."/>
            <person name="Gugger P.F."/>
            <person name="Sherman R."/>
            <person name="Stevens K."/>
            <person name="Langley C.H."/>
            <person name="Pellegrini M."/>
            <person name="Salzberg S.L."/>
        </authorList>
    </citation>
    <scope>NUCLEOTIDE SEQUENCE [LARGE SCALE GENOMIC DNA]</scope>
    <source>
        <strain evidence="9">cv. SW786</strain>
    </source>
</reference>
<evidence type="ECO:0000256" key="1">
    <source>
        <dbReference type="ARBA" id="ARBA00004123"/>
    </source>
</evidence>
<dbReference type="Pfam" id="PF02362">
    <property type="entry name" value="B3"/>
    <property type="match status" value="2"/>
</dbReference>
<reference evidence="8" key="2">
    <citation type="submission" date="2021-01" db="UniProtKB">
        <authorList>
            <consortium name="EnsemblPlants"/>
        </authorList>
    </citation>
    <scope>IDENTIFICATION</scope>
</reference>
<evidence type="ECO:0000313" key="8">
    <source>
        <dbReference type="EnsemblPlants" id="QL02p075847:mrna"/>
    </source>
</evidence>
<dbReference type="GO" id="GO:0003677">
    <property type="term" value="F:DNA binding"/>
    <property type="evidence" value="ECO:0007669"/>
    <property type="project" value="UniProtKB-KW"/>
</dbReference>
<keyword evidence="5" id="KW-0539">Nucleus</keyword>
<evidence type="ECO:0000256" key="2">
    <source>
        <dbReference type="ARBA" id="ARBA00023015"/>
    </source>
</evidence>
<proteinExistence type="predicted"/>
<dbReference type="InterPro" id="IPR050655">
    <property type="entry name" value="Plant_B3_domain"/>
</dbReference>
<protein>
    <recommendedName>
        <fullName evidence="7">TF-B3 domain-containing protein</fullName>
    </recommendedName>
</protein>
<dbReference type="InterPro" id="IPR003340">
    <property type="entry name" value="B3_DNA-bd"/>
</dbReference>
<dbReference type="PANTHER" id="PTHR31920">
    <property type="entry name" value="B3 DOMAIN-CONTAINING"/>
    <property type="match status" value="1"/>
</dbReference>
<keyword evidence="9" id="KW-1185">Reference proteome</keyword>
<feature type="domain" description="TF-B3" evidence="7">
    <location>
        <begin position="531"/>
        <end position="571"/>
    </location>
</feature>
<dbReference type="PROSITE" id="PS50863">
    <property type="entry name" value="B3"/>
    <property type="match status" value="3"/>
</dbReference>
<keyword evidence="2" id="KW-0805">Transcription regulation</keyword>
<dbReference type="PANTHER" id="PTHR31920:SF108">
    <property type="entry name" value="B3 DOMAIN-CONTAINING TRANSCRIPTION FACTOR VRN1-LIKE"/>
    <property type="match status" value="1"/>
</dbReference>
<feature type="region of interest" description="Disordered" evidence="6">
    <location>
        <begin position="155"/>
        <end position="187"/>
    </location>
</feature>
<name>A0A7N2KZS9_QUELO</name>
<evidence type="ECO:0000256" key="3">
    <source>
        <dbReference type="ARBA" id="ARBA00023125"/>
    </source>
</evidence>
<dbReference type="AlphaFoldDB" id="A0A7N2KZS9"/>
<dbReference type="EnsemblPlants" id="QL02p075847:mrna">
    <property type="protein sequence ID" value="QL02p075847:mrna"/>
    <property type="gene ID" value="QL02p075847"/>
</dbReference>
<feature type="domain" description="TF-B3" evidence="7">
    <location>
        <begin position="22"/>
        <end position="115"/>
    </location>
</feature>
<keyword evidence="3" id="KW-0238">DNA-binding</keyword>